<feature type="domain" description="FAD-binding" evidence="6">
    <location>
        <begin position="54"/>
        <end position="410"/>
    </location>
</feature>
<dbReference type="HOGENOM" id="CLU_009665_19_3_1"/>
<evidence type="ECO:0000256" key="4">
    <source>
        <dbReference type="ARBA" id="ARBA00023002"/>
    </source>
</evidence>
<proteinExistence type="inferred from homology"/>
<protein>
    <recommendedName>
        <fullName evidence="6">FAD-binding domain-containing protein</fullName>
    </recommendedName>
</protein>
<evidence type="ECO:0000256" key="5">
    <source>
        <dbReference type="ARBA" id="ARBA00023033"/>
    </source>
</evidence>
<evidence type="ECO:0000313" key="8">
    <source>
        <dbReference type="Proteomes" id="UP000018087"/>
    </source>
</evidence>
<keyword evidence="2" id="KW-0285">Flavoprotein</keyword>
<evidence type="ECO:0000259" key="6">
    <source>
        <dbReference type="Pfam" id="PF01494"/>
    </source>
</evidence>
<dbReference type="eggNOG" id="KOG2614">
    <property type="taxonomic scope" value="Eukaryota"/>
</dbReference>
<sequence length="497" mass="54071">MHCSAQCSIRCSVTATNPLVTAAYYASMVHAASRPGFGCCSKIRPPTNRNPTNMEIIVIGAGLAGLTVAIALQQAGHNVIVLESAPQITYIGAGIQVSSNSSRILRRLGVDKHIAPYCTEPVDLRMMRWQDGQVLVERPLQQPALDEYKSPYWHIHRADLHRGLMARATELGIAVRLDSRVQTVEPDVPAVTTKGGVRHTADLVVASDGLHSVCREVVLGHTSPPSPTGQMVYRVTVPTRKLAGIPQLEDLVAVPRNNHWIGPHATVLSYLLQGVNEPLVNFVFTCDATTLPDGVNTQIGTADDVRARFRDWDPRLDAMLAHVDEVLSWRLFTHHEIPRWAHAAHRLVLIGDAAHAMTPYLAQGAAMGIEDAAVLAGVLAQPDFAAVDRLPAALQLYEALRIKRAARVAEASITSRYFTQMRDGPEQQARDAWMLAHPGIQEGHINIRSRKEFLDELFGYDAYAALNEALQTARAGSVADVKAQVGTSSVSAIPVEA</sequence>
<keyword evidence="3" id="KW-0274">FAD</keyword>
<dbReference type="AlphaFoldDB" id="U7PND4"/>
<dbReference type="PRINTS" id="PR00420">
    <property type="entry name" value="RNGMNOXGNASE"/>
</dbReference>
<name>U7PND4_SPOS1</name>
<dbReference type="InterPro" id="IPR002938">
    <property type="entry name" value="FAD-bd"/>
</dbReference>
<dbReference type="Pfam" id="PF01494">
    <property type="entry name" value="FAD_binding_3"/>
    <property type="match status" value="1"/>
</dbReference>
<dbReference type="Proteomes" id="UP000018087">
    <property type="component" value="Unassembled WGS sequence"/>
</dbReference>
<dbReference type="EMBL" id="KI440848">
    <property type="protein sequence ID" value="ERS97097.1"/>
    <property type="molecule type" value="Genomic_DNA"/>
</dbReference>
<dbReference type="Gene3D" id="3.50.50.60">
    <property type="entry name" value="FAD/NAD(P)-binding domain"/>
    <property type="match status" value="1"/>
</dbReference>
<keyword evidence="8" id="KW-1185">Reference proteome</keyword>
<accession>U7PND4</accession>
<evidence type="ECO:0000313" key="7">
    <source>
        <dbReference type="EMBL" id="ERS97097.1"/>
    </source>
</evidence>
<dbReference type="GO" id="GO:0004497">
    <property type="term" value="F:monooxygenase activity"/>
    <property type="evidence" value="ECO:0007669"/>
    <property type="project" value="UniProtKB-KW"/>
</dbReference>
<evidence type="ECO:0000256" key="2">
    <source>
        <dbReference type="ARBA" id="ARBA00022630"/>
    </source>
</evidence>
<dbReference type="STRING" id="1391915.U7PND4"/>
<dbReference type="GO" id="GO:0071949">
    <property type="term" value="F:FAD binding"/>
    <property type="evidence" value="ECO:0007669"/>
    <property type="project" value="InterPro"/>
</dbReference>
<organism evidence="7 8">
    <name type="scientific">Sporothrix schenckii (strain ATCC 58251 / de Perez 2211183)</name>
    <name type="common">Rose-picker's disease fungus</name>
    <dbReference type="NCBI Taxonomy" id="1391915"/>
    <lineage>
        <taxon>Eukaryota</taxon>
        <taxon>Fungi</taxon>
        <taxon>Dikarya</taxon>
        <taxon>Ascomycota</taxon>
        <taxon>Pezizomycotina</taxon>
        <taxon>Sordariomycetes</taxon>
        <taxon>Sordariomycetidae</taxon>
        <taxon>Ophiostomatales</taxon>
        <taxon>Ophiostomataceae</taxon>
        <taxon>Sporothrix</taxon>
    </lineage>
</organism>
<dbReference type="InterPro" id="IPR050493">
    <property type="entry name" value="FAD-dep_Monooxygenase_BioMet"/>
</dbReference>
<dbReference type="InterPro" id="IPR036188">
    <property type="entry name" value="FAD/NAD-bd_sf"/>
</dbReference>
<dbReference type="SUPFAM" id="SSF51905">
    <property type="entry name" value="FAD/NAD(P)-binding domain"/>
    <property type="match status" value="1"/>
</dbReference>
<keyword evidence="4" id="KW-0560">Oxidoreductase</keyword>
<reference evidence="8" key="1">
    <citation type="journal article" date="2014" name="Genome Announc.">
        <title>Genome sequence of the pathogenic fungus Sporothrix schenckii (ATCC 58251).</title>
        <authorList>
            <person name="Cuomo C.A."/>
            <person name="Rodriguez-Del Valle N."/>
            <person name="Perez-Sanchez L."/>
            <person name="Abouelleil A."/>
            <person name="Goldberg J."/>
            <person name="Young S."/>
            <person name="Zeng Q."/>
            <person name="Birren B.W."/>
        </authorList>
    </citation>
    <scope>NUCLEOTIDE SEQUENCE [LARGE SCALE GENOMIC DNA]</scope>
    <source>
        <strain evidence="8">ATCC 58251 / de Perez 2211183</strain>
    </source>
</reference>
<dbReference type="PANTHER" id="PTHR13789:SF238">
    <property type="entry name" value="PUTATIVE (AFU_ORTHOLOGUE AFUA_2G01680)-RELATED"/>
    <property type="match status" value="1"/>
</dbReference>
<dbReference type="SUPFAM" id="SSF54373">
    <property type="entry name" value="FAD-linked reductases, C-terminal domain"/>
    <property type="match status" value="1"/>
</dbReference>
<dbReference type="OrthoDB" id="420606at2759"/>
<comment type="similarity">
    <text evidence="1">Belongs to the paxM FAD-dependent monooxygenase family.</text>
</comment>
<evidence type="ECO:0000256" key="1">
    <source>
        <dbReference type="ARBA" id="ARBA00007992"/>
    </source>
</evidence>
<dbReference type="PANTHER" id="PTHR13789">
    <property type="entry name" value="MONOOXYGENASE"/>
    <property type="match status" value="1"/>
</dbReference>
<evidence type="ECO:0000256" key="3">
    <source>
        <dbReference type="ARBA" id="ARBA00022827"/>
    </source>
</evidence>
<keyword evidence="5" id="KW-0503">Monooxygenase</keyword>
<gene>
    <name evidence="7" type="ORF">HMPREF1624_06426</name>
</gene>